<evidence type="ECO:0000256" key="1">
    <source>
        <dbReference type="SAM" id="MobiDB-lite"/>
    </source>
</evidence>
<organism evidence="2 3">
    <name type="scientific">Nannocystis radixulma</name>
    <dbReference type="NCBI Taxonomy" id="2995305"/>
    <lineage>
        <taxon>Bacteria</taxon>
        <taxon>Pseudomonadati</taxon>
        <taxon>Myxococcota</taxon>
        <taxon>Polyangia</taxon>
        <taxon>Nannocystales</taxon>
        <taxon>Nannocystaceae</taxon>
        <taxon>Nannocystis</taxon>
    </lineage>
</organism>
<feature type="region of interest" description="Disordered" evidence="1">
    <location>
        <begin position="45"/>
        <end position="69"/>
    </location>
</feature>
<evidence type="ECO:0000313" key="2">
    <source>
        <dbReference type="EMBL" id="MDC0669575.1"/>
    </source>
</evidence>
<accession>A0ABT5B626</accession>
<sequence length="69" mass="6837">MLPSLDVSLPPAEVVGVASLADSLPCVAGPLAASVTLVGWAPPVLAVPSPPPPPPPHANTRPKGTSTRN</sequence>
<evidence type="ECO:0000313" key="3">
    <source>
        <dbReference type="Proteomes" id="UP001217838"/>
    </source>
</evidence>
<evidence type="ECO:0008006" key="4">
    <source>
        <dbReference type="Google" id="ProtNLM"/>
    </source>
</evidence>
<keyword evidence="3" id="KW-1185">Reference proteome</keyword>
<protein>
    <recommendedName>
        <fullName evidence="4">Secreted protein</fullName>
    </recommendedName>
</protein>
<reference evidence="2 3" key="1">
    <citation type="submission" date="2022-11" db="EMBL/GenBank/DDBJ databases">
        <title>Minimal conservation of predation-associated metabolite biosynthetic gene clusters underscores biosynthetic potential of Myxococcota including descriptions for ten novel species: Archangium lansinium sp. nov., Myxococcus landrumus sp. nov., Nannocystis bai.</title>
        <authorList>
            <person name="Ahearne A."/>
            <person name="Stevens C."/>
            <person name="Dowd S."/>
        </authorList>
    </citation>
    <scope>NUCLEOTIDE SEQUENCE [LARGE SCALE GENOMIC DNA]</scope>
    <source>
        <strain evidence="2 3">NCELM</strain>
    </source>
</reference>
<proteinExistence type="predicted"/>
<feature type="compositionally biased region" description="Pro residues" evidence="1">
    <location>
        <begin position="48"/>
        <end position="57"/>
    </location>
</feature>
<gene>
    <name evidence="2" type="ORF">POL58_17610</name>
</gene>
<comment type="caution">
    <text evidence="2">The sequence shown here is derived from an EMBL/GenBank/DDBJ whole genome shotgun (WGS) entry which is preliminary data.</text>
</comment>
<name>A0ABT5B626_9BACT</name>
<dbReference type="EMBL" id="JAQNDN010000010">
    <property type="protein sequence ID" value="MDC0669575.1"/>
    <property type="molecule type" value="Genomic_DNA"/>
</dbReference>
<dbReference type="RefSeq" id="WP_271999375.1">
    <property type="nucleotide sequence ID" value="NZ_JAQNDN010000010.1"/>
</dbReference>
<dbReference type="Proteomes" id="UP001217838">
    <property type="component" value="Unassembled WGS sequence"/>
</dbReference>